<feature type="compositionally biased region" description="Pro residues" evidence="1">
    <location>
        <begin position="18"/>
        <end position="32"/>
    </location>
</feature>
<comment type="caution">
    <text evidence="4">The sequence shown here is derived from an EMBL/GenBank/DDBJ whole genome shotgun (WGS) entry which is preliminary data.</text>
</comment>
<keyword evidence="2" id="KW-0812">Transmembrane</keyword>
<feature type="transmembrane region" description="Helical" evidence="2">
    <location>
        <begin position="195"/>
        <end position="221"/>
    </location>
</feature>
<dbReference type="EMBL" id="BAAALS010000030">
    <property type="protein sequence ID" value="GAA1771190.1"/>
    <property type="molecule type" value="Genomic_DNA"/>
</dbReference>
<feature type="region of interest" description="Disordered" evidence="1">
    <location>
        <begin position="74"/>
        <end position="99"/>
    </location>
</feature>
<reference evidence="5" key="1">
    <citation type="journal article" date="2019" name="Int. J. Syst. Evol. Microbiol.">
        <title>The Global Catalogue of Microorganisms (GCM) 10K type strain sequencing project: providing services to taxonomists for standard genome sequencing and annotation.</title>
        <authorList>
            <consortium name="The Broad Institute Genomics Platform"/>
            <consortium name="The Broad Institute Genome Sequencing Center for Infectious Disease"/>
            <person name="Wu L."/>
            <person name="Ma J."/>
        </authorList>
    </citation>
    <scope>NUCLEOTIDE SEQUENCE [LARGE SCALE GENOMIC DNA]</scope>
    <source>
        <strain evidence="5">JCM 13249</strain>
    </source>
</reference>
<dbReference type="Pfam" id="PF13828">
    <property type="entry name" value="DUF4190"/>
    <property type="match status" value="1"/>
</dbReference>
<proteinExistence type="predicted"/>
<dbReference type="RefSeq" id="WP_344086426.1">
    <property type="nucleotide sequence ID" value="NZ_BAAALS010000030.1"/>
</dbReference>
<sequence length="234" mass="23295">MSDQNPSAWPDPTAASGPPAPTPLPAPAPMPEPTVLEPGVPSFAPGQASPAYPAPEPVSAGYAPMDQPAGYAQPGYAEPGYAQPAYPTQQGYPAQPGYPPPASAVPGYGGTPGYAAPGYGVPGYGAPGYPAPGYVVAKPTNGLAIGSMVVSLVSVAGLCFYGLGGLLGIVGAILGHVARRQVLERDQNGEGMAKAGIIIGWIATALAVLVIGALILLFVLAANSDPGYSGEADF</sequence>
<evidence type="ECO:0000313" key="4">
    <source>
        <dbReference type="EMBL" id="GAA1771190.1"/>
    </source>
</evidence>
<organism evidence="4 5">
    <name type="scientific">Luedemannella helvata</name>
    <dbReference type="NCBI Taxonomy" id="349315"/>
    <lineage>
        <taxon>Bacteria</taxon>
        <taxon>Bacillati</taxon>
        <taxon>Actinomycetota</taxon>
        <taxon>Actinomycetes</taxon>
        <taxon>Micromonosporales</taxon>
        <taxon>Micromonosporaceae</taxon>
        <taxon>Luedemannella</taxon>
    </lineage>
</organism>
<evidence type="ECO:0000256" key="2">
    <source>
        <dbReference type="SAM" id="Phobius"/>
    </source>
</evidence>
<name>A0ABP4X6Y7_9ACTN</name>
<evidence type="ECO:0000313" key="5">
    <source>
        <dbReference type="Proteomes" id="UP001500655"/>
    </source>
</evidence>
<feature type="transmembrane region" description="Helical" evidence="2">
    <location>
        <begin position="148"/>
        <end position="174"/>
    </location>
</feature>
<accession>A0ABP4X6Y7</accession>
<feature type="region of interest" description="Disordered" evidence="1">
    <location>
        <begin position="1"/>
        <end position="60"/>
    </location>
</feature>
<dbReference type="InterPro" id="IPR025241">
    <property type="entry name" value="DUF4190"/>
</dbReference>
<keyword evidence="2" id="KW-0472">Membrane</keyword>
<protein>
    <submittedName>
        <fullName evidence="4">DUF4190 domain-containing protein</fullName>
    </submittedName>
</protein>
<feature type="domain" description="DUF4190" evidence="3">
    <location>
        <begin position="143"/>
        <end position="209"/>
    </location>
</feature>
<evidence type="ECO:0000256" key="1">
    <source>
        <dbReference type="SAM" id="MobiDB-lite"/>
    </source>
</evidence>
<feature type="compositionally biased region" description="Low complexity" evidence="1">
    <location>
        <begin position="81"/>
        <end position="95"/>
    </location>
</feature>
<dbReference type="Proteomes" id="UP001500655">
    <property type="component" value="Unassembled WGS sequence"/>
</dbReference>
<keyword evidence="5" id="KW-1185">Reference proteome</keyword>
<gene>
    <name evidence="4" type="ORF">GCM10009681_48300</name>
</gene>
<keyword evidence="2" id="KW-1133">Transmembrane helix</keyword>
<evidence type="ECO:0000259" key="3">
    <source>
        <dbReference type="Pfam" id="PF13828"/>
    </source>
</evidence>